<keyword evidence="3" id="KW-0227">DNA damage</keyword>
<keyword evidence="10" id="KW-1185">Reference proteome</keyword>
<dbReference type="Pfam" id="PF02586">
    <property type="entry name" value="SRAP"/>
    <property type="match status" value="1"/>
</dbReference>
<gene>
    <name evidence="9" type="ORF">DL762_005292</name>
</gene>
<feature type="compositionally biased region" description="Polar residues" evidence="8">
    <location>
        <begin position="446"/>
        <end position="459"/>
    </location>
</feature>
<comment type="caution">
    <text evidence="9">The sequence shown here is derived from an EMBL/GenBank/DDBJ whole genome shotgun (WGS) entry which is preliminary data.</text>
</comment>
<keyword evidence="2" id="KW-0645">Protease</keyword>
<dbReference type="PANTHER" id="PTHR13604">
    <property type="entry name" value="DC12-RELATED"/>
    <property type="match status" value="1"/>
</dbReference>
<sequence>MCGRYAIALRLAQIRQLLEDDDMPVDEAPDDNDNDVDEAGGNNYVPGAPRQSYNFAPGYHGIVYRADVPDWGAGPRRNRAAAQDKGGAAPGDGDEGGDDGDRHSGGAEENSVRQRRDGGRTRYKLQSMKWGLVPFWTKRNPDYGTVMKTINCRDDSLAQAGGMWSSMKARKRCVVIAQGFYEWLKKDGGREKIPHFVKRKDGKLMCFAGLWDVVQYEGDDESRKNYTYTIITTESNKQLSFLHDRMPVILENGSDALRTWLDPGHHEWSAELQALLRPFEGELDVYPVSKDVGKVGNNSPSFIVPLDSKENKNNIANFFAVAAAKKGGGSVKKEGQSLSFATKKGEGEQPEIRTKKDEGFVEDDTKAKVEDGGKGSSTSQGETIAGVKRRTVDDDEAAEGAPPKKRAHTTTVNTTKARTVPAKGGGRPKISATSNGTKSPAKPKQAGTQKITKFFANSS</sequence>
<dbReference type="Gene3D" id="3.90.1680.10">
    <property type="entry name" value="SOS response associated peptidase-like"/>
    <property type="match status" value="1"/>
</dbReference>
<dbReference type="InterPro" id="IPR003738">
    <property type="entry name" value="SRAP"/>
</dbReference>
<dbReference type="InterPro" id="IPR036590">
    <property type="entry name" value="SRAP-like"/>
</dbReference>
<dbReference type="Proteomes" id="UP000294003">
    <property type="component" value="Unassembled WGS sequence"/>
</dbReference>
<dbReference type="SUPFAM" id="SSF143081">
    <property type="entry name" value="BB1717-like"/>
    <property type="match status" value="1"/>
</dbReference>
<evidence type="ECO:0000313" key="9">
    <source>
        <dbReference type="EMBL" id="RYO85201.1"/>
    </source>
</evidence>
<evidence type="ECO:0000313" key="10">
    <source>
        <dbReference type="Proteomes" id="UP000294003"/>
    </source>
</evidence>
<protein>
    <recommendedName>
        <fullName evidence="11">DUF159 domain protein</fullName>
    </recommendedName>
</protein>
<feature type="region of interest" description="Disordered" evidence="8">
    <location>
        <begin position="329"/>
        <end position="459"/>
    </location>
</feature>
<feature type="compositionally biased region" description="Basic and acidic residues" evidence="8">
    <location>
        <begin position="99"/>
        <end position="120"/>
    </location>
</feature>
<comment type="similarity">
    <text evidence="1">Belongs to the SOS response-associated peptidase family.</text>
</comment>
<reference evidence="9 10" key="1">
    <citation type="submission" date="2018-06" db="EMBL/GenBank/DDBJ databases">
        <title>Complete Genomes of Monosporascus.</title>
        <authorList>
            <person name="Robinson A.J."/>
            <person name="Natvig D.O."/>
        </authorList>
    </citation>
    <scope>NUCLEOTIDE SEQUENCE [LARGE SCALE GENOMIC DNA]</scope>
    <source>
        <strain evidence="9 10">CBS 609.92</strain>
    </source>
</reference>
<evidence type="ECO:0000256" key="6">
    <source>
        <dbReference type="ARBA" id="ARBA00023125"/>
    </source>
</evidence>
<feature type="region of interest" description="Disordered" evidence="8">
    <location>
        <begin position="21"/>
        <end position="49"/>
    </location>
</feature>
<proteinExistence type="inferred from homology"/>
<evidence type="ECO:0000256" key="1">
    <source>
        <dbReference type="ARBA" id="ARBA00008136"/>
    </source>
</evidence>
<evidence type="ECO:0000256" key="7">
    <source>
        <dbReference type="ARBA" id="ARBA00023239"/>
    </source>
</evidence>
<keyword evidence="5" id="KW-0190">Covalent protein-DNA linkage</keyword>
<evidence type="ECO:0000256" key="4">
    <source>
        <dbReference type="ARBA" id="ARBA00022801"/>
    </source>
</evidence>
<evidence type="ECO:0000256" key="5">
    <source>
        <dbReference type="ARBA" id="ARBA00023124"/>
    </source>
</evidence>
<organism evidence="9 10">
    <name type="scientific">Monosporascus cannonballus</name>
    <dbReference type="NCBI Taxonomy" id="155416"/>
    <lineage>
        <taxon>Eukaryota</taxon>
        <taxon>Fungi</taxon>
        <taxon>Dikarya</taxon>
        <taxon>Ascomycota</taxon>
        <taxon>Pezizomycotina</taxon>
        <taxon>Sordariomycetes</taxon>
        <taxon>Xylariomycetidae</taxon>
        <taxon>Xylariales</taxon>
        <taxon>Xylariales incertae sedis</taxon>
        <taxon>Monosporascus</taxon>
    </lineage>
</organism>
<dbReference type="PANTHER" id="PTHR13604:SF0">
    <property type="entry name" value="ABASIC SITE PROCESSING PROTEIN HMCES"/>
    <property type="match status" value="1"/>
</dbReference>
<name>A0ABY0H5U2_9PEZI</name>
<evidence type="ECO:0000256" key="3">
    <source>
        <dbReference type="ARBA" id="ARBA00022763"/>
    </source>
</evidence>
<dbReference type="EMBL" id="QJNS01000142">
    <property type="protein sequence ID" value="RYO85201.1"/>
    <property type="molecule type" value="Genomic_DNA"/>
</dbReference>
<keyword evidence="4" id="KW-0378">Hydrolase</keyword>
<keyword evidence="7" id="KW-0456">Lyase</keyword>
<feature type="compositionally biased region" description="Low complexity" evidence="8">
    <location>
        <begin position="409"/>
        <end position="420"/>
    </location>
</feature>
<evidence type="ECO:0008006" key="11">
    <source>
        <dbReference type="Google" id="ProtNLM"/>
    </source>
</evidence>
<accession>A0ABY0H5U2</accession>
<feature type="compositionally biased region" description="Acidic residues" evidence="8">
    <location>
        <begin position="21"/>
        <end position="38"/>
    </location>
</feature>
<evidence type="ECO:0000256" key="2">
    <source>
        <dbReference type="ARBA" id="ARBA00022670"/>
    </source>
</evidence>
<feature type="region of interest" description="Disordered" evidence="8">
    <location>
        <begin position="74"/>
        <end position="120"/>
    </location>
</feature>
<evidence type="ECO:0000256" key="8">
    <source>
        <dbReference type="SAM" id="MobiDB-lite"/>
    </source>
</evidence>
<feature type="compositionally biased region" description="Basic and acidic residues" evidence="8">
    <location>
        <begin position="343"/>
        <end position="373"/>
    </location>
</feature>
<keyword evidence="6" id="KW-0238">DNA-binding</keyword>